<keyword evidence="3" id="KW-1185">Reference proteome</keyword>
<keyword evidence="1" id="KW-1133">Transmembrane helix</keyword>
<gene>
    <name evidence="2" type="ORF">SAMN05877753_110147</name>
</gene>
<dbReference type="EMBL" id="OAOP01000010">
    <property type="protein sequence ID" value="SNX74905.1"/>
    <property type="molecule type" value="Genomic_DNA"/>
</dbReference>
<organism evidence="2 3">
    <name type="scientific">Bacillus oleivorans</name>
    <dbReference type="NCBI Taxonomy" id="1448271"/>
    <lineage>
        <taxon>Bacteria</taxon>
        <taxon>Bacillati</taxon>
        <taxon>Bacillota</taxon>
        <taxon>Bacilli</taxon>
        <taxon>Bacillales</taxon>
        <taxon>Bacillaceae</taxon>
        <taxon>Bacillus</taxon>
    </lineage>
</organism>
<protein>
    <submittedName>
        <fullName evidence="2">Uncharacterized protein</fullName>
    </submittedName>
</protein>
<name>A0A285D5G2_9BACI</name>
<keyword evidence="1" id="KW-0472">Membrane</keyword>
<feature type="transmembrane region" description="Helical" evidence="1">
    <location>
        <begin position="12"/>
        <end position="30"/>
    </location>
</feature>
<proteinExistence type="predicted"/>
<dbReference type="Proteomes" id="UP000219546">
    <property type="component" value="Unassembled WGS sequence"/>
</dbReference>
<evidence type="ECO:0000313" key="3">
    <source>
        <dbReference type="Proteomes" id="UP000219546"/>
    </source>
</evidence>
<evidence type="ECO:0000313" key="2">
    <source>
        <dbReference type="EMBL" id="SNX74905.1"/>
    </source>
</evidence>
<feature type="transmembrane region" description="Helical" evidence="1">
    <location>
        <begin position="36"/>
        <end position="54"/>
    </location>
</feature>
<evidence type="ECO:0000256" key="1">
    <source>
        <dbReference type="SAM" id="Phobius"/>
    </source>
</evidence>
<dbReference type="AlphaFoldDB" id="A0A285D5G2"/>
<feature type="transmembrane region" description="Helical" evidence="1">
    <location>
        <begin position="95"/>
        <end position="117"/>
    </location>
</feature>
<accession>A0A285D5G2</accession>
<feature type="transmembrane region" description="Helical" evidence="1">
    <location>
        <begin position="61"/>
        <end position="83"/>
    </location>
</feature>
<sequence length="118" mass="13688">MTDGRGREMIRVLMENLLSFLLAAVFFFWMYTQTELIYRIVTTPFFYIVNLAGLNLNGVDAIVTIIRGFIIFFGLIAISYLLMIKINSNIVNKKYSMMALLSGLIVCLYINWFLVFVY</sequence>
<keyword evidence="1" id="KW-0812">Transmembrane</keyword>
<reference evidence="2 3" key="1">
    <citation type="submission" date="2017-08" db="EMBL/GenBank/DDBJ databases">
        <authorList>
            <person name="de Groot N.N."/>
        </authorList>
    </citation>
    <scope>NUCLEOTIDE SEQUENCE [LARGE SCALE GENOMIC DNA]</scope>
    <source>
        <strain evidence="2 3">JC228</strain>
    </source>
</reference>